<evidence type="ECO:0000313" key="2">
    <source>
        <dbReference type="Proteomes" id="UP000603865"/>
    </source>
</evidence>
<dbReference type="EMBL" id="BMQL01000024">
    <property type="protein sequence ID" value="GGR20011.1"/>
    <property type="molecule type" value="Genomic_DNA"/>
</dbReference>
<organism evidence="1 2">
    <name type="scientific">Deinococcus ruber</name>
    <dbReference type="NCBI Taxonomy" id="1848197"/>
    <lineage>
        <taxon>Bacteria</taxon>
        <taxon>Thermotogati</taxon>
        <taxon>Deinococcota</taxon>
        <taxon>Deinococci</taxon>
        <taxon>Deinococcales</taxon>
        <taxon>Deinococcaceae</taxon>
        <taxon>Deinococcus</taxon>
    </lineage>
</organism>
<gene>
    <name evidence="1" type="ORF">GCM10008957_35520</name>
</gene>
<proteinExistence type="predicted"/>
<evidence type="ECO:0008006" key="3">
    <source>
        <dbReference type="Google" id="ProtNLM"/>
    </source>
</evidence>
<comment type="caution">
    <text evidence="1">The sequence shown here is derived from an EMBL/GenBank/DDBJ whole genome shotgun (WGS) entry which is preliminary data.</text>
</comment>
<evidence type="ECO:0000313" key="1">
    <source>
        <dbReference type="EMBL" id="GGR20011.1"/>
    </source>
</evidence>
<protein>
    <recommendedName>
        <fullName evidence="3">IS110 family transposase</fullName>
    </recommendedName>
</protein>
<name>A0A918CDP6_9DEIO</name>
<accession>A0A918CDP6</accession>
<dbReference type="AlphaFoldDB" id="A0A918CDP6"/>
<dbReference type="Proteomes" id="UP000603865">
    <property type="component" value="Unassembled WGS sequence"/>
</dbReference>
<reference evidence="1" key="2">
    <citation type="submission" date="2020-09" db="EMBL/GenBank/DDBJ databases">
        <authorList>
            <person name="Sun Q."/>
            <person name="Ohkuma M."/>
        </authorList>
    </citation>
    <scope>NUCLEOTIDE SEQUENCE</scope>
    <source>
        <strain evidence="1">JCM 31311</strain>
    </source>
</reference>
<sequence length="78" mass="8097">MAGILSHTPGIKVHGMPDQMFVGIDVSKARLDVVVLPSGEVFAVDNTASGLTELLIRLSDLQPQLVVLEAIGCDVGAA</sequence>
<reference evidence="1" key="1">
    <citation type="journal article" date="2014" name="Int. J. Syst. Evol. Microbiol.">
        <title>Complete genome sequence of Corynebacterium casei LMG S-19264T (=DSM 44701T), isolated from a smear-ripened cheese.</title>
        <authorList>
            <consortium name="US DOE Joint Genome Institute (JGI-PGF)"/>
            <person name="Walter F."/>
            <person name="Albersmeier A."/>
            <person name="Kalinowski J."/>
            <person name="Ruckert C."/>
        </authorList>
    </citation>
    <scope>NUCLEOTIDE SEQUENCE</scope>
    <source>
        <strain evidence="1">JCM 31311</strain>
    </source>
</reference>
<keyword evidence="2" id="KW-1185">Reference proteome</keyword>